<dbReference type="HOGENOM" id="CLU_193450_0_0_2"/>
<dbReference type="KEGG" id="mac:MA_2428"/>
<name>Q8TN65_METAC</name>
<organism evidence="1 2">
    <name type="scientific">Methanosarcina acetivorans (strain ATCC 35395 / DSM 2834 / JCM 12185 / C2A)</name>
    <dbReference type="NCBI Taxonomy" id="188937"/>
    <lineage>
        <taxon>Archaea</taxon>
        <taxon>Methanobacteriati</taxon>
        <taxon>Methanobacteriota</taxon>
        <taxon>Stenosarchaea group</taxon>
        <taxon>Methanomicrobia</taxon>
        <taxon>Methanosarcinales</taxon>
        <taxon>Methanosarcinaceae</taxon>
        <taxon>Methanosarcina</taxon>
    </lineage>
</organism>
<gene>
    <name evidence="1" type="ordered locus">MA_2428</name>
</gene>
<accession>Q8TN65</accession>
<protein>
    <recommendedName>
        <fullName evidence="3">Nucleic acid-binding protein</fullName>
    </recommendedName>
</protein>
<reference evidence="1 2" key="1">
    <citation type="journal article" date="2002" name="Genome Res.">
        <title>The genome of Methanosarcina acetivorans reveals extensive metabolic and physiological diversity.</title>
        <authorList>
            <person name="Galagan J.E."/>
            <person name="Nusbaum C."/>
            <person name="Roy A."/>
            <person name="Endrizzi M.G."/>
            <person name="Macdonald P."/>
            <person name="FitzHugh W."/>
            <person name="Calvo S."/>
            <person name="Engels R."/>
            <person name="Smirnov S."/>
            <person name="Atnoor D."/>
            <person name="Brown A."/>
            <person name="Allen N."/>
            <person name="Naylor J."/>
            <person name="Stange-Thomann N."/>
            <person name="DeArellano K."/>
            <person name="Johnson R."/>
            <person name="Linton L."/>
            <person name="McEwan P."/>
            <person name="McKernan K."/>
            <person name="Talamas J."/>
            <person name="Tirrell A."/>
            <person name="Ye W."/>
            <person name="Zimmer A."/>
            <person name="Barber R.D."/>
            <person name="Cann I."/>
            <person name="Graham D.E."/>
            <person name="Grahame D.A."/>
            <person name="Guss A."/>
            <person name="Hedderich R."/>
            <person name="Ingram-Smith C."/>
            <person name="Kuettner C.H."/>
            <person name="Krzycki J.A."/>
            <person name="Leigh J.A."/>
            <person name="Li W."/>
            <person name="Liu J."/>
            <person name="Mukhopadhyay B."/>
            <person name="Reeve J.N."/>
            <person name="Smith K."/>
            <person name="Springer T.A."/>
            <person name="Umayam L.A."/>
            <person name="White O."/>
            <person name="White R.H."/>
            <person name="de Macario E.C."/>
            <person name="Ferry J.G."/>
            <person name="Jarrell K.F."/>
            <person name="Jing H."/>
            <person name="Macario A.J.L."/>
            <person name="Paulsen I."/>
            <person name="Pritchett M."/>
            <person name="Sowers K.R."/>
            <person name="Swanson R.V."/>
            <person name="Zinder S.H."/>
            <person name="Lander E."/>
            <person name="Metcalf W.W."/>
            <person name="Birren B."/>
        </authorList>
    </citation>
    <scope>NUCLEOTIDE SEQUENCE [LARGE SCALE GENOMIC DNA]</scope>
    <source>
        <strain evidence="2">ATCC 35395 / DSM 2834 / JCM 12185 / C2A</strain>
    </source>
</reference>
<evidence type="ECO:0008006" key="3">
    <source>
        <dbReference type="Google" id="ProtNLM"/>
    </source>
</evidence>
<dbReference type="EnsemblBacteria" id="AAM05814">
    <property type="protein sequence ID" value="AAM05814"/>
    <property type="gene ID" value="MA_2428"/>
</dbReference>
<evidence type="ECO:0000313" key="1">
    <source>
        <dbReference type="EMBL" id="AAM05814.1"/>
    </source>
</evidence>
<dbReference type="EMBL" id="AE010299">
    <property type="protein sequence ID" value="AAM05814.1"/>
    <property type="molecule type" value="Genomic_DNA"/>
</dbReference>
<dbReference type="Pfam" id="PF09855">
    <property type="entry name" value="Zn_ribbon_13"/>
    <property type="match status" value="1"/>
</dbReference>
<dbReference type="InParanoid" id="Q8TN65"/>
<evidence type="ECO:0000313" key="2">
    <source>
        <dbReference type="Proteomes" id="UP000002487"/>
    </source>
</evidence>
<sequence length="83" mass="9418">MKISTKSNFIDDMGYCKMKKGKCPKCGSENLDIGHIIGERIGYESDNECYFTGPMREFTVHVCLDCGYAEFYVDAANRKKVES</sequence>
<dbReference type="Proteomes" id="UP000002487">
    <property type="component" value="Chromosome"/>
</dbReference>
<dbReference type="AlphaFoldDB" id="Q8TN65"/>
<keyword evidence="2" id="KW-1185">Reference proteome</keyword>
<dbReference type="InterPro" id="IPR018652">
    <property type="entry name" value="DUF2082_NA-bd_Znr"/>
</dbReference>
<proteinExistence type="predicted"/>